<proteinExistence type="predicted"/>
<feature type="signal peptide" evidence="2">
    <location>
        <begin position="1"/>
        <end position="28"/>
    </location>
</feature>
<evidence type="ECO:0000256" key="1">
    <source>
        <dbReference type="SAM" id="MobiDB-lite"/>
    </source>
</evidence>
<evidence type="ECO:0000313" key="4">
    <source>
        <dbReference type="Proteomes" id="UP000261340"/>
    </source>
</evidence>
<name>A0A3Q0T6V5_AMPCI</name>
<dbReference type="Ensembl" id="ENSACIT00000030584.1">
    <property type="protein sequence ID" value="ENSACIP00000029804.1"/>
    <property type="gene ID" value="ENSACIG00000023075.1"/>
</dbReference>
<dbReference type="InterPro" id="IPR036048">
    <property type="entry name" value="Interleukin_8-like_sf"/>
</dbReference>
<dbReference type="OMA" id="YVPGRCL"/>
<reference evidence="3" key="2">
    <citation type="submission" date="2025-09" db="UniProtKB">
        <authorList>
            <consortium name="Ensembl"/>
        </authorList>
    </citation>
    <scope>IDENTIFICATION</scope>
</reference>
<sequence>MKLYPQSICPLALLSLCCVLITVRESYSTFVPGRCLCPEKQIGVRGRLKDLRVLPKITLQRNNAPVCLDPEGPMAKQLIRCWERVQKLGRDVKLCLKRKRVRGGQRKRTRQRRRGHNRKASSQDSQ</sequence>
<dbReference type="Proteomes" id="UP000261340">
    <property type="component" value="Unplaced"/>
</dbReference>
<evidence type="ECO:0008006" key="5">
    <source>
        <dbReference type="Google" id="ProtNLM"/>
    </source>
</evidence>
<evidence type="ECO:0000313" key="3">
    <source>
        <dbReference type="Ensembl" id="ENSACIP00000029804.1"/>
    </source>
</evidence>
<protein>
    <recommendedName>
        <fullName evidence="5">Chemokine interleukin-8-like domain-containing protein</fullName>
    </recommendedName>
</protein>
<dbReference type="SUPFAM" id="SSF54117">
    <property type="entry name" value="Interleukin 8-like chemokines"/>
    <property type="match status" value="1"/>
</dbReference>
<keyword evidence="4" id="KW-1185">Reference proteome</keyword>
<dbReference type="GO" id="GO:0008009">
    <property type="term" value="F:chemokine activity"/>
    <property type="evidence" value="ECO:0007669"/>
    <property type="project" value="InterPro"/>
</dbReference>
<feature type="compositionally biased region" description="Basic residues" evidence="1">
    <location>
        <begin position="100"/>
        <end position="119"/>
    </location>
</feature>
<dbReference type="GO" id="GO:0006955">
    <property type="term" value="P:immune response"/>
    <property type="evidence" value="ECO:0007669"/>
    <property type="project" value="InterPro"/>
</dbReference>
<feature type="region of interest" description="Disordered" evidence="1">
    <location>
        <begin position="100"/>
        <end position="126"/>
    </location>
</feature>
<dbReference type="GO" id="GO:0005576">
    <property type="term" value="C:extracellular region"/>
    <property type="evidence" value="ECO:0007669"/>
    <property type="project" value="InterPro"/>
</dbReference>
<evidence type="ECO:0000256" key="2">
    <source>
        <dbReference type="SAM" id="SignalP"/>
    </source>
</evidence>
<keyword evidence="2" id="KW-0732">Signal</keyword>
<accession>A0A3Q0T6V5</accession>
<dbReference type="STRING" id="61819.ENSACIP00000029804"/>
<dbReference type="GeneTree" id="ENSGT00600000085077"/>
<reference evidence="3" key="1">
    <citation type="submission" date="2025-08" db="UniProtKB">
        <authorList>
            <consortium name="Ensembl"/>
        </authorList>
    </citation>
    <scope>IDENTIFICATION</scope>
</reference>
<feature type="chain" id="PRO_5018720837" description="Chemokine interleukin-8-like domain-containing protein" evidence="2">
    <location>
        <begin position="29"/>
        <end position="126"/>
    </location>
</feature>
<dbReference type="AlphaFoldDB" id="A0A3Q0T6V5"/>
<organism evidence="3 4">
    <name type="scientific">Amphilophus citrinellus</name>
    <name type="common">Midas cichlid</name>
    <name type="synonym">Cichlasoma citrinellum</name>
    <dbReference type="NCBI Taxonomy" id="61819"/>
    <lineage>
        <taxon>Eukaryota</taxon>
        <taxon>Metazoa</taxon>
        <taxon>Chordata</taxon>
        <taxon>Craniata</taxon>
        <taxon>Vertebrata</taxon>
        <taxon>Euteleostomi</taxon>
        <taxon>Actinopterygii</taxon>
        <taxon>Neopterygii</taxon>
        <taxon>Teleostei</taxon>
        <taxon>Neoteleostei</taxon>
        <taxon>Acanthomorphata</taxon>
        <taxon>Ovalentaria</taxon>
        <taxon>Cichlomorphae</taxon>
        <taxon>Cichliformes</taxon>
        <taxon>Cichlidae</taxon>
        <taxon>New World cichlids</taxon>
        <taxon>Cichlasomatinae</taxon>
        <taxon>Heroini</taxon>
        <taxon>Amphilophus</taxon>
    </lineage>
</organism>